<comment type="caution">
    <text evidence="3">The sequence shown here is derived from an EMBL/GenBank/DDBJ whole genome shotgun (WGS) entry which is preliminary data.</text>
</comment>
<proteinExistence type="predicted"/>
<dbReference type="Pfam" id="PF10373">
    <property type="entry name" value="EST1_DNA_bind"/>
    <property type="match status" value="1"/>
</dbReference>
<dbReference type="InterPro" id="IPR045153">
    <property type="entry name" value="Est1/Ebs1-like"/>
</dbReference>
<dbReference type="Proteomes" id="UP001586593">
    <property type="component" value="Unassembled WGS sequence"/>
</dbReference>
<dbReference type="SUPFAM" id="SSF48452">
    <property type="entry name" value="TPR-like"/>
    <property type="match status" value="1"/>
</dbReference>
<feature type="compositionally biased region" description="Low complexity" evidence="1">
    <location>
        <begin position="106"/>
        <end position="120"/>
    </location>
</feature>
<reference evidence="3 4" key="1">
    <citation type="journal article" date="2024" name="Commun. Biol.">
        <title>Comparative genomic analysis of thermophilic fungi reveals convergent evolutionary adaptations and gene losses.</title>
        <authorList>
            <person name="Steindorff A.S."/>
            <person name="Aguilar-Pontes M.V."/>
            <person name="Robinson A.J."/>
            <person name="Andreopoulos B."/>
            <person name="LaButti K."/>
            <person name="Kuo A."/>
            <person name="Mondo S."/>
            <person name="Riley R."/>
            <person name="Otillar R."/>
            <person name="Haridas S."/>
            <person name="Lipzen A."/>
            <person name="Grimwood J."/>
            <person name="Schmutz J."/>
            <person name="Clum A."/>
            <person name="Reid I.D."/>
            <person name="Moisan M.C."/>
            <person name="Butler G."/>
            <person name="Nguyen T.T.M."/>
            <person name="Dewar K."/>
            <person name="Conant G."/>
            <person name="Drula E."/>
            <person name="Henrissat B."/>
            <person name="Hansel C."/>
            <person name="Singer S."/>
            <person name="Hutchinson M.I."/>
            <person name="de Vries R.P."/>
            <person name="Natvig D.O."/>
            <person name="Powell A.J."/>
            <person name="Tsang A."/>
            <person name="Grigoriev I.V."/>
        </authorList>
    </citation>
    <scope>NUCLEOTIDE SEQUENCE [LARGE SCALE GENOMIC DNA]</scope>
    <source>
        <strain evidence="3 4">ATCC 24622</strain>
    </source>
</reference>
<protein>
    <recommendedName>
        <fullName evidence="2">DNA/RNA-binding domain-containing protein</fullName>
    </recommendedName>
</protein>
<dbReference type="PANTHER" id="PTHR15696:SF0">
    <property type="entry name" value="TELOMERASE-BINDING PROTEIN EST1A"/>
    <property type="match status" value="1"/>
</dbReference>
<evidence type="ECO:0000259" key="2">
    <source>
        <dbReference type="Pfam" id="PF10373"/>
    </source>
</evidence>
<feature type="compositionally biased region" description="Polar residues" evidence="1">
    <location>
        <begin position="204"/>
        <end position="216"/>
    </location>
</feature>
<gene>
    <name evidence="3" type="ORF">VTK73DRAFT_5370</name>
</gene>
<feature type="region of interest" description="Disordered" evidence="1">
    <location>
        <begin position="754"/>
        <end position="773"/>
    </location>
</feature>
<evidence type="ECO:0000313" key="4">
    <source>
        <dbReference type="Proteomes" id="UP001586593"/>
    </source>
</evidence>
<accession>A0ABR3Y879</accession>
<feature type="region of interest" description="Disordered" evidence="1">
    <location>
        <begin position="76"/>
        <end position="221"/>
    </location>
</feature>
<dbReference type="Gene3D" id="1.25.40.10">
    <property type="entry name" value="Tetratricopeptide repeat domain"/>
    <property type="match status" value="1"/>
</dbReference>
<dbReference type="EMBL" id="JAZHXJ010000003">
    <property type="protein sequence ID" value="KAL1884234.1"/>
    <property type="molecule type" value="Genomic_DNA"/>
</dbReference>
<name>A0ABR3Y879_9PEZI</name>
<evidence type="ECO:0000313" key="3">
    <source>
        <dbReference type="EMBL" id="KAL1884234.1"/>
    </source>
</evidence>
<dbReference type="PANTHER" id="PTHR15696">
    <property type="entry name" value="SMG-7 SUPPRESSOR WITH MORPHOLOGICAL EFFECT ON GENITALIA PROTEIN 7"/>
    <property type="match status" value="1"/>
</dbReference>
<keyword evidence="4" id="KW-1185">Reference proteome</keyword>
<dbReference type="InterPro" id="IPR011990">
    <property type="entry name" value="TPR-like_helical_dom_sf"/>
</dbReference>
<sequence>MDIHTTYTKFLRQNTPRSSVTCSICKIQIRDATRSRFVEHLRSKHAESLLSEASEEARSALIESLWKTACAARPPVAAEGDDERPSEISCQAVPGARRDDSEIVQVSNPSVPSSRNPGPSTLGSPPQERMHSPTSSLRRGGARVQTSPKRQKARPLEDSSSFSPRPPQKGTLWMPGDELPKAQRQKPVRGPASSHPKVSRQGGLPQSTPSSPSSAYNPAVGAPTDVLLKQPETKPISSDQLVAEVKGIYAGLVMVERKCVEVDTAQAQNTQNVKLNSEQWQALIALHRTLLYEHHDFFLASQHPSASPALKRLPAKYAMPARMWRHGIHSFLEILRSRLPESLEYMYTFIYIAYSTMALLYETVPAFEDTWIECLGDLGRYKMAIETSDSLDKEVWTSVSRHWYSKASDKSPSIGRLYHHQAILARPNVLKQLFFYTKSLCVAIPFESTRESIMTLFTPVLSIGPDPSSRIPVNELAFVCCHGVLFSQNELEKFDLYLDEFAQSLDSHIGRITRAFLESGYYMGIAICCGIVGYCDFKSPAENPVYKAIKYQQQTEEQNPVEHPMTESTGAAAPKQLTDALRLANRAHEIIFRRFRDINTLSYVHVILVFLRYIVKHHDAIQYVAAGFPWKLLSLWLNSALLEFNSSLRIEEDVFPKRPDGTPARPLPEDWALRGLLWAETFFPRGWFDENGSEDDERYFEKPSMTEERKERILFLSYRLVVEGSNSFLTYDAESRQFSVSPQFDIEVAGVPTPGIQTVRSTDSDGDNQMEDA</sequence>
<evidence type="ECO:0000256" key="1">
    <source>
        <dbReference type="SAM" id="MobiDB-lite"/>
    </source>
</evidence>
<feature type="compositionally biased region" description="Acidic residues" evidence="1">
    <location>
        <begin position="764"/>
        <end position="773"/>
    </location>
</feature>
<feature type="domain" description="DNA/RNA-binding" evidence="2">
    <location>
        <begin position="401"/>
        <end position="507"/>
    </location>
</feature>
<organism evidence="3 4">
    <name type="scientific">Phialemonium thermophilum</name>
    <dbReference type="NCBI Taxonomy" id="223376"/>
    <lineage>
        <taxon>Eukaryota</taxon>
        <taxon>Fungi</taxon>
        <taxon>Dikarya</taxon>
        <taxon>Ascomycota</taxon>
        <taxon>Pezizomycotina</taxon>
        <taxon>Sordariomycetes</taxon>
        <taxon>Sordariomycetidae</taxon>
        <taxon>Cephalothecales</taxon>
        <taxon>Cephalothecaceae</taxon>
        <taxon>Phialemonium</taxon>
    </lineage>
</organism>
<dbReference type="InterPro" id="IPR018834">
    <property type="entry name" value="DNA/RNA-bd_Est1-type"/>
</dbReference>